<organism evidence="1 2">
    <name type="scientific">Dissostichus mawsoni</name>
    <name type="common">Antarctic cod</name>
    <dbReference type="NCBI Taxonomy" id="36200"/>
    <lineage>
        <taxon>Eukaryota</taxon>
        <taxon>Metazoa</taxon>
        <taxon>Chordata</taxon>
        <taxon>Craniata</taxon>
        <taxon>Vertebrata</taxon>
        <taxon>Euteleostomi</taxon>
        <taxon>Actinopterygii</taxon>
        <taxon>Neopterygii</taxon>
        <taxon>Teleostei</taxon>
        <taxon>Neoteleostei</taxon>
        <taxon>Acanthomorphata</taxon>
        <taxon>Eupercaria</taxon>
        <taxon>Perciformes</taxon>
        <taxon>Notothenioidei</taxon>
        <taxon>Nototheniidae</taxon>
        <taxon>Dissostichus</taxon>
    </lineage>
</organism>
<dbReference type="Proteomes" id="UP000518266">
    <property type="component" value="Unassembled WGS sequence"/>
</dbReference>
<protein>
    <submittedName>
        <fullName evidence="1">Uncharacterized protein</fullName>
    </submittedName>
</protein>
<evidence type="ECO:0000313" key="1">
    <source>
        <dbReference type="EMBL" id="KAF3835012.1"/>
    </source>
</evidence>
<keyword evidence="2" id="KW-1185">Reference proteome</keyword>
<sequence length="176" mass="19506">MKRRKELVCVEAAALHAPMCWGNRLSLYLLCPVGSVSLLNLRSRLFDEEGQEICGAEALDFRVLLVEEEEEVEDDAVLSMRGAGVLSGGDSEGVNVPPRPQQHVSSLGFSLEQQLCLQTGNSMHEDLAWKQVREDGTDSCRETHAHEELIQFNTTHLSHRADKALPQLTGLSIRSL</sequence>
<dbReference type="EMBL" id="JAAKFY010000025">
    <property type="protein sequence ID" value="KAF3835012.1"/>
    <property type="molecule type" value="Genomic_DNA"/>
</dbReference>
<evidence type="ECO:0000313" key="2">
    <source>
        <dbReference type="Proteomes" id="UP000518266"/>
    </source>
</evidence>
<name>A0A7J5XDA4_DISMA</name>
<accession>A0A7J5XDA4</accession>
<comment type="caution">
    <text evidence="1">The sequence shown here is derived from an EMBL/GenBank/DDBJ whole genome shotgun (WGS) entry which is preliminary data.</text>
</comment>
<proteinExistence type="predicted"/>
<dbReference type="AlphaFoldDB" id="A0A7J5XDA4"/>
<reference evidence="1 2" key="1">
    <citation type="submission" date="2020-03" db="EMBL/GenBank/DDBJ databases">
        <title>Dissostichus mawsoni Genome sequencing and assembly.</title>
        <authorList>
            <person name="Park H."/>
        </authorList>
    </citation>
    <scope>NUCLEOTIDE SEQUENCE [LARGE SCALE GENOMIC DNA]</scope>
    <source>
        <strain evidence="1">DM0001</strain>
        <tissue evidence="1">Muscle</tissue>
    </source>
</reference>
<gene>
    <name evidence="1" type="ORF">F7725_027570</name>
</gene>